<dbReference type="InterPro" id="IPR035914">
    <property type="entry name" value="Sperma_CUB_dom_sf"/>
</dbReference>
<comment type="caution">
    <text evidence="4">The sequence shown here is derived from an EMBL/GenBank/DDBJ whole genome shotgun (WGS) entry which is preliminary data.</text>
</comment>
<protein>
    <submittedName>
        <fullName evidence="4">Fibropellin-3</fullName>
    </submittedName>
</protein>
<organism evidence="4 5">
    <name type="scientific">Holothuria leucospilota</name>
    <name type="common">Black long sea cucumber</name>
    <name type="synonym">Mertensiothuria leucospilota</name>
    <dbReference type="NCBI Taxonomy" id="206669"/>
    <lineage>
        <taxon>Eukaryota</taxon>
        <taxon>Metazoa</taxon>
        <taxon>Echinodermata</taxon>
        <taxon>Eleutherozoa</taxon>
        <taxon>Echinozoa</taxon>
        <taxon>Holothuroidea</taxon>
        <taxon>Aspidochirotacea</taxon>
        <taxon>Aspidochirotida</taxon>
        <taxon>Holothuriidae</taxon>
        <taxon>Holothuria</taxon>
    </lineage>
</organism>
<name>A0A9Q1HDD8_HOLLE</name>
<dbReference type="Proteomes" id="UP001152320">
    <property type="component" value="Chromosome 5"/>
</dbReference>
<evidence type="ECO:0000259" key="3">
    <source>
        <dbReference type="PROSITE" id="PS01180"/>
    </source>
</evidence>
<dbReference type="PROSITE" id="PS01180">
    <property type="entry name" value="CUB"/>
    <property type="match status" value="1"/>
</dbReference>
<evidence type="ECO:0000313" key="5">
    <source>
        <dbReference type="Proteomes" id="UP001152320"/>
    </source>
</evidence>
<dbReference type="EMBL" id="JAIZAY010000005">
    <property type="protein sequence ID" value="KAJ8041086.1"/>
    <property type="molecule type" value="Genomic_DNA"/>
</dbReference>
<sequence length="246" mass="27349">MEGKGWREENGLDKVEHWFKYRRDEYTDTGQLTPCSPLQQAQCGNPQISNGELPNCFISGIGPDDFICDCDGNPSFHIGRLCTTPIDRDIVLTSLQTCYGCSQNYFTSTNYPNLYGTDRDDVYLLYIPGAREINFEFSVPFSVEAENDDLFVGAGLEFTLSDVNTVGLEPGLIGDNLYFFDNRIITPPGQNDPTPGETPPPFTIVGDTAWLYFRTDSNIEEVGFNLTWSAASKALLMSLVIAYLGP</sequence>
<evidence type="ECO:0000256" key="2">
    <source>
        <dbReference type="PROSITE-ProRule" id="PRU00059"/>
    </source>
</evidence>
<comment type="caution">
    <text evidence="2">Lacks conserved residue(s) required for the propagation of feature annotation.</text>
</comment>
<dbReference type="SMART" id="SM00042">
    <property type="entry name" value="CUB"/>
    <property type="match status" value="1"/>
</dbReference>
<dbReference type="Gene3D" id="2.60.120.290">
    <property type="entry name" value="Spermadhesin, CUB domain"/>
    <property type="match status" value="1"/>
</dbReference>
<keyword evidence="5" id="KW-1185">Reference proteome</keyword>
<evidence type="ECO:0000313" key="4">
    <source>
        <dbReference type="EMBL" id="KAJ8041086.1"/>
    </source>
</evidence>
<accession>A0A9Q1HDD8</accession>
<dbReference type="InterPro" id="IPR000859">
    <property type="entry name" value="CUB_dom"/>
</dbReference>
<gene>
    <name evidence="4" type="ORF">HOLleu_11804</name>
</gene>
<feature type="domain" description="CUB" evidence="3">
    <location>
        <begin position="82"/>
        <end position="231"/>
    </location>
</feature>
<keyword evidence="1" id="KW-1015">Disulfide bond</keyword>
<dbReference type="SUPFAM" id="SSF49854">
    <property type="entry name" value="Spermadhesin, CUB domain"/>
    <property type="match status" value="1"/>
</dbReference>
<proteinExistence type="predicted"/>
<reference evidence="4" key="1">
    <citation type="submission" date="2021-10" db="EMBL/GenBank/DDBJ databases">
        <title>Tropical sea cucumber genome reveals ecological adaptation and Cuvierian tubules defense mechanism.</title>
        <authorList>
            <person name="Chen T."/>
        </authorList>
    </citation>
    <scope>NUCLEOTIDE SEQUENCE</scope>
    <source>
        <strain evidence="4">Nanhai2018</strain>
        <tissue evidence="4">Muscle</tissue>
    </source>
</reference>
<evidence type="ECO:0000256" key="1">
    <source>
        <dbReference type="ARBA" id="ARBA00023157"/>
    </source>
</evidence>
<dbReference type="AlphaFoldDB" id="A0A9Q1HDD8"/>